<feature type="non-terminal residue" evidence="1">
    <location>
        <position position="92"/>
    </location>
</feature>
<protein>
    <submittedName>
        <fullName evidence="1">Uncharacterized protein</fullName>
    </submittedName>
</protein>
<evidence type="ECO:0000313" key="1">
    <source>
        <dbReference type="EMBL" id="GMR44906.1"/>
    </source>
</evidence>
<evidence type="ECO:0000313" key="2">
    <source>
        <dbReference type="Proteomes" id="UP001328107"/>
    </source>
</evidence>
<sequence length="92" mass="10451">TEMKQEVHLDISSTLFTAQGIMKVAKAISERSEAASLRFQIEGNAGYLKEEILDMLGLTEFVQSEVREEYQPRTTPLVFENHTIFNQGCELL</sequence>
<dbReference type="AlphaFoldDB" id="A0AAN5CIA6"/>
<dbReference type="Proteomes" id="UP001328107">
    <property type="component" value="Unassembled WGS sequence"/>
</dbReference>
<organism evidence="1 2">
    <name type="scientific">Pristionchus mayeri</name>
    <dbReference type="NCBI Taxonomy" id="1317129"/>
    <lineage>
        <taxon>Eukaryota</taxon>
        <taxon>Metazoa</taxon>
        <taxon>Ecdysozoa</taxon>
        <taxon>Nematoda</taxon>
        <taxon>Chromadorea</taxon>
        <taxon>Rhabditida</taxon>
        <taxon>Rhabditina</taxon>
        <taxon>Diplogasteromorpha</taxon>
        <taxon>Diplogasteroidea</taxon>
        <taxon>Neodiplogasteridae</taxon>
        <taxon>Pristionchus</taxon>
    </lineage>
</organism>
<feature type="non-terminal residue" evidence="1">
    <location>
        <position position="1"/>
    </location>
</feature>
<dbReference type="EMBL" id="BTRK01000004">
    <property type="protein sequence ID" value="GMR44906.1"/>
    <property type="molecule type" value="Genomic_DNA"/>
</dbReference>
<proteinExistence type="predicted"/>
<comment type="caution">
    <text evidence="1">The sequence shown here is derived from an EMBL/GenBank/DDBJ whole genome shotgun (WGS) entry which is preliminary data.</text>
</comment>
<reference evidence="2" key="1">
    <citation type="submission" date="2022-10" db="EMBL/GenBank/DDBJ databases">
        <title>Genome assembly of Pristionchus species.</title>
        <authorList>
            <person name="Yoshida K."/>
            <person name="Sommer R.J."/>
        </authorList>
    </citation>
    <scope>NUCLEOTIDE SEQUENCE [LARGE SCALE GENOMIC DNA]</scope>
    <source>
        <strain evidence="2">RS5460</strain>
    </source>
</reference>
<keyword evidence="2" id="KW-1185">Reference proteome</keyword>
<name>A0AAN5CIA6_9BILA</name>
<accession>A0AAN5CIA6</accession>
<gene>
    <name evidence="1" type="ORF">PMAYCL1PPCAC_15101</name>
</gene>